<dbReference type="PANTHER" id="PTHR32035">
    <property type="entry name" value="AURORA KINASE A-INTERACTING PROTEIN"/>
    <property type="match status" value="1"/>
</dbReference>
<dbReference type="SMART" id="SM01155">
    <property type="entry name" value="DUF1713"/>
    <property type="match status" value="1"/>
</dbReference>
<evidence type="ECO:0000256" key="3">
    <source>
        <dbReference type="ARBA" id="ARBA00035647"/>
    </source>
</evidence>
<feature type="compositionally biased region" description="Low complexity" evidence="5">
    <location>
        <begin position="44"/>
        <end position="55"/>
    </location>
</feature>
<evidence type="ECO:0000313" key="7">
    <source>
        <dbReference type="EMBL" id="KAK3026071.1"/>
    </source>
</evidence>
<evidence type="ECO:0000256" key="5">
    <source>
        <dbReference type="SAM" id="MobiDB-lite"/>
    </source>
</evidence>
<dbReference type="AlphaFoldDB" id="A0AA89BAP7"/>
<gene>
    <name evidence="7" type="ORF">RJ639_042563</name>
</gene>
<dbReference type="GO" id="GO:0005739">
    <property type="term" value="C:mitochondrion"/>
    <property type="evidence" value="ECO:0007669"/>
    <property type="project" value="UniProtKB-SubCell"/>
</dbReference>
<organism evidence="7 8">
    <name type="scientific">Escallonia herrerae</name>
    <dbReference type="NCBI Taxonomy" id="1293975"/>
    <lineage>
        <taxon>Eukaryota</taxon>
        <taxon>Viridiplantae</taxon>
        <taxon>Streptophyta</taxon>
        <taxon>Embryophyta</taxon>
        <taxon>Tracheophyta</taxon>
        <taxon>Spermatophyta</taxon>
        <taxon>Magnoliopsida</taxon>
        <taxon>eudicotyledons</taxon>
        <taxon>Gunneridae</taxon>
        <taxon>Pentapetalae</taxon>
        <taxon>asterids</taxon>
        <taxon>campanulids</taxon>
        <taxon>Escalloniales</taxon>
        <taxon>Escalloniaceae</taxon>
        <taxon>Escallonia</taxon>
    </lineage>
</organism>
<evidence type="ECO:0000256" key="2">
    <source>
        <dbReference type="ARBA" id="ARBA00023128"/>
    </source>
</evidence>
<protein>
    <recommendedName>
        <fullName evidence="4">Small ribosomal subunit protein mS38</fullName>
    </recommendedName>
</protein>
<accession>A0AA89BAP7</accession>
<evidence type="ECO:0000256" key="4">
    <source>
        <dbReference type="ARBA" id="ARBA00035682"/>
    </source>
</evidence>
<proteinExistence type="inferred from homology"/>
<dbReference type="Pfam" id="PF08213">
    <property type="entry name" value="COX24_C"/>
    <property type="match status" value="1"/>
</dbReference>
<feature type="region of interest" description="Disordered" evidence="5">
    <location>
        <begin position="108"/>
        <end position="132"/>
    </location>
</feature>
<reference evidence="7" key="1">
    <citation type="submission" date="2022-12" db="EMBL/GenBank/DDBJ databases">
        <title>Draft genome assemblies for two species of Escallonia (Escalloniales).</title>
        <authorList>
            <person name="Chanderbali A."/>
            <person name="Dervinis C."/>
            <person name="Anghel I."/>
            <person name="Soltis D."/>
            <person name="Soltis P."/>
            <person name="Zapata F."/>
        </authorList>
    </citation>
    <scope>NUCLEOTIDE SEQUENCE</scope>
    <source>
        <strain evidence="7">UCBG64.0493</strain>
        <tissue evidence="7">Leaf</tissue>
    </source>
</reference>
<feature type="domain" description="Ribosomal protein mS38 C-terminal" evidence="6">
    <location>
        <begin position="104"/>
        <end position="131"/>
    </location>
</feature>
<comment type="similarity">
    <text evidence="3">Belongs to the mitochondrion-specific ribosomal protein mS38 family.</text>
</comment>
<dbReference type="Proteomes" id="UP001188597">
    <property type="component" value="Unassembled WGS sequence"/>
</dbReference>
<evidence type="ECO:0000256" key="1">
    <source>
        <dbReference type="ARBA" id="ARBA00004173"/>
    </source>
</evidence>
<name>A0AA89BAP7_9ASTE</name>
<dbReference type="InterPro" id="IPR013177">
    <property type="entry name" value="Ribosomal_mS38_C"/>
</dbReference>
<keyword evidence="8" id="KW-1185">Reference proteome</keyword>
<comment type="caution">
    <text evidence="7">The sequence shown here is derived from an EMBL/GenBank/DDBJ whole genome shotgun (WGS) entry which is preliminary data.</text>
</comment>
<sequence>MAGALHKLLTRTSHQRIITSFAHENPFKFITSPPIFHQPHTLNSSPKPTSDSSPTMEKGTAFDKFPIYPSFSFGNFLDPVSLSGLCKSTSVAGDEAAKSDGMVWADSVKKKRKKKMNKHKLNKLRKRLRHHS</sequence>
<evidence type="ECO:0000259" key="6">
    <source>
        <dbReference type="SMART" id="SM01155"/>
    </source>
</evidence>
<keyword evidence="2" id="KW-0496">Mitochondrion</keyword>
<dbReference type="EMBL" id="JAVXUP010000518">
    <property type="protein sequence ID" value="KAK3026071.1"/>
    <property type="molecule type" value="Genomic_DNA"/>
</dbReference>
<feature type="compositionally biased region" description="Basic residues" evidence="5">
    <location>
        <begin position="109"/>
        <end position="132"/>
    </location>
</feature>
<comment type="subcellular location">
    <subcellularLocation>
        <location evidence="1">Mitochondrion</location>
    </subcellularLocation>
</comment>
<evidence type="ECO:0000313" key="8">
    <source>
        <dbReference type="Proteomes" id="UP001188597"/>
    </source>
</evidence>
<feature type="region of interest" description="Disordered" evidence="5">
    <location>
        <begin position="37"/>
        <end position="57"/>
    </location>
</feature>
<dbReference type="PANTHER" id="PTHR32035:SF3">
    <property type="entry name" value="SMALL RIBOSOMAL SUBUNIT PROTEIN MS38"/>
    <property type="match status" value="1"/>
</dbReference>